<sequence>MLEPLATQLVADGYLPETLGHYRFTTLGLETFA</sequence>
<accession>A0ABY2FPF3</accession>
<dbReference type="EMBL" id="SODU01000001">
    <property type="protein sequence ID" value="TDW94642.1"/>
    <property type="molecule type" value="Genomic_DNA"/>
</dbReference>
<dbReference type="Proteomes" id="UP000295060">
    <property type="component" value="Unassembled WGS sequence"/>
</dbReference>
<organism evidence="1 2">
    <name type="scientific">Kribbella pratensis</name>
    <dbReference type="NCBI Taxonomy" id="2512112"/>
    <lineage>
        <taxon>Bacteria</taxon>
        <taxon>Bacillati</taxon>
        <taxon>Actinomycetota</taxon>
        <taxon>Actinomycetes</taxon>
        <taxon>Propionibacteriales</taxon>
        <taxon>Kribbellaceae</taxon>
        <taxon>Kribbella</taxon>
    </lineage>
</organism>
<keyword evidence="2" id="KW-1185">Reference proteome</keyword>
<evidence type="ECO:0000313" key="1">
    <source>
        <dbReference type="EMBL" id="TDW94642.1"/>
    </source>
</evidence>
<gene>
    <name evidence="1" type="ORF">EV137_1960</name>
</gene>
<name>A0ABY2FPF3_9ACTN</name>
<comment type="caution">
    <text evidence="1">The sequence shown here is derived from an EMBL/GenBank/DDBJ whole genome shotgun (WGS) entry which is preliminary data.</text>
</comment>
<evidence type="ECO:0000313" key="2">
    <source>
        <dbReference type="Proteomes" id="UP000295060"/>
    </source>
</evidence>
<protein>
    <submittedName>
        <fullName evidence="1">Uncharacterized protein</fullName>
    </submittedName>
</protein>
<proteinExistence type="predicted"/>
<reference evidence="1 2" key="1">
    <citation type="submission" date="2019-03" db="EMBL/GenBank/DDBJ databases">
        <title>Genomic Encyclopedia of Type Strains, Phase III (KMG-III): the genomes of soil and plant-associated and newly described type strains.</title>
        <authorList>
            <person name="Whitman W."/>
        </authorList>
    </citation>
    <scope>NUCLEOTIDE SEQUENCE [LARGE SCALE GENOMIC DNA]</scope>
    <source>
        <strain evidence="1 2">VKMAc-2574</strain>
    </source>
</reference>